<evidence type="ECO:0000256" key="3">
    <source>
        <dbReference type="ARBA" id="ARBA00023002"/>
    </source>
</evidence>
<accession>A0A9N8JXM4</accession>
<feature type="domain" description="NmrA-like" evidence="4">
    <location>
        <begin position="2"/>
        <end position="229"/>
    </location>
</feature>
<dbReference type="InterPro" id="IPR008030">
    <property type="entry name" value="NmrA-like"/>
</dbReference>
<dbReference type="PANTHER" id="PTHR47706">
    <property type="entry name" value="NMRA-LIKE FAMILY PROTEIN"/>
    <property type="match status" value="1"/>
</dbReference>
<dbReference type="EMBL" id="CAIJEN010000016">
    <property type="protein sequence ID" value="CAD0095813.1"/>
    <property type="molecule type" value="Genomic_DNA"/>
</dbReference>
<dbReference type="Gene3D" id="3.40.50.720">
    <property type="entry name" value="NAD(P)-binding Rossmann-like Domain"/>
    <property type="match status" value="1"/>
</dbReference>
<dbReference type="Gene3D" id="3.90.25.10">
    <property type="entry name" value="UDP-galactose 4-epimerase, domain 1"/>
    <property type="match status" value="1"/>
</dbReference>
<evidence type="ECO:0000259" key="4">
    <source>
        <dbReference type="Pfam" id="PF05368"/>
    </source>
</evidence>
<sequence length="313" mass="34709">MKTIALAGATTGFGLTVLDHFLKSPHPYTLVLLTRSPQPHLSVQGIDVRPIDYLDHKTLVSALQGVHTILSFIGGSASALQDAQLSLLSAAKEAGVTRFAPSEYAGKGYDGIDIYAGKAIVWDAVCKSGLQYTRFDCGIFMNTFATGTPYGEIEALANLRPWNFVINMKAGTAEVPASGNDKIVFTEMNDVARFVIASLELEVWPEVLDMRGDVKTYREAISIAKKVQRRRFLIREDSVSAMEKQMKELPETSFYNQVRIALTKGWGLVGDDLNKAFPNIEPMSVEDYMRRWWEGVQLEEPNWGGANKTFAFD</sequence>
<evidence type="ECO:0000256" key="2">
    <source>
        <dbReference type="ARBA" id="ARBA00022857"/>
    </source>
</evidence>
<gene>
    <name evidence="5" type="ORF">AWRI4619_LOCUS9037</name>
</gene>
<dbReference type="PANTHER" id="PTHR47706:SF4">
    <property type="entry name" value="NMRA-LIKE DOMAIN-CONTAINING PROTEIN"/>
    <property type="match status" value="1"/>
</dbReference>
<keyword evidence="6" id="KW-1185">Reference proteome</keyword>
<comment type="caution">
    <text evidence="5">The sequence shown here is derived from an EMBL/GenBank/DDBJ whole genome shotgun (WGS) entry which is preliminary data.</text>
</comment>
<comment type="similarity">
    <text evidence="1">Belongs to the NmrA-type oxidoreductase family. Isoflavone reductase subfamily.</text>
</comment>
<reference evidence="5" key="1">
    <citation type="submission" date="2020-06" db="EMBL/GenBank/DDBJ databases">
        <authorList>
            <person name="Onetto C."/>
        </authorList>
    </citation>
    <scope>NUCLEOTIDE SEQUENCE</scope>
</reference>
<keyword evidence="2" id="KW-0521">NADP</keyword>
<dbReference type="AlphaFoldDB" id="A0A9N8JXM4"/>
<dbReference type="Proteomes" id="UP000716446">
    <property type="component" value="Unassembled WGS sequence"/>
</dbReference>
<dbReference type="GO" id="GO:0016491">
    <property type="term" value="F:oxidoreductase activity"/>
    <property type="evidence" value="ECO:0007669"/>
    <property type="project" value="UniProtKB-KW"/>
</dbReference>
<name>A0A9N8JXM4_9PEZI</name>
<evidence type="ECO:0000313" key="5">
    <source>
        <dbReference type="EMBL" id="CAD0095813.1"/>
    </source>
</evidence>
<evidence type="ECO:0000313" key="6">
    <source>
        <dbReference type="Proteomes" id="UP000716446"/>
    </source>
</evidence>
<proteinExistence type="inferred from homology"/>
<evidence type="ECO:0000256" key="1">
    <source>
        <dbReference type="ARBA" id="ARBA00005725"/>
    </source>
</evidence>
<protein>
    <recommendedName>
        <fullName evidence="4">NmrA-like domain-containing protein</fullName>
    </recommendedName>
</protein>
<keyword evidence="3" id="KW-0560">Oxidoreductase</keyword>
<dbReference type="SUPFAM" id="SSF51735">
    <property type="entry name" value="NAD(P)-binding Rossmann-fold domains"/>
    <property type="match status" value="1"/>
</dbReference>
<dbReference type="InterPro" id="IPR051609">
    <property type="entry name" value="NmrA/Isoflavone_reductase-like"/>
</dbReference>
<dbReference type="Pfam" id="PF05368">
    <property type="entry name" value="NmrA"/>
    <property type="match status" value="1"/>
</dbReference>
<organism evidence="5 6">
    <name type="scientific">Aureobasidium vineae</name>
    <dbReference type="NCBI Taxonomy" id="2773715"/>
    <lineage>
        <taxon>Eukaryota</taxon>
        <taxon>Fungi</taxon>
        <taxon>Dikarya</taxon>
        <taxon>Ascomycota</taxon>
        <taxon>Pezizomycotina</taxon>
        <taxon>Dothideomycetes</taxon>
        <taxon>Dothideomycetidae</taxon>
        <taxon>Dothideales</taxon>
        <taxon>Saccotheciaceae</taxon>
        <taxon>Aureobasidium</taxon>
    </lineage>
</organism>
<dbReference type="InterPro" id="IPR036291">
    <property type="entry name" value="NAD(P)-bd_dom_sf"/>
</dbReference>